<evidence type="ECO:0000256" key="1">
    <source>
        <dbReference type="ARBA" id="ARBA00022723"/>
    </source>
</evidence>
<dbReference type="InterPro" id="IPR011016">
    <property type="entry name" value="Znf_RING-CH"/>
</dbReference>
<dbReference type="eggNOG" id="KOG1609">
    <property type="taxonomic scope" value="Eukaryota"/>
</dbReference>
<dbReference type="InterPro" id="IPR000253">
    <property type="entry name" value="FHA_dom"/>
</dbReference>
<dbReference type="VEuPathDB" id="PiroplasmaDB:BBOV_I003650"/>
<evidence type="ECO:0000259" key="4">
    <source>
        <dbReference type="PROSITE" id="PS50006"/>
    </source>
</evidence>
<dbReference type="OMA" id="RVCTRTW"/>
<dbReference type="GO" id="GO:0008270">
    <property type="term" value="F:zinc ion binding"/>
    <property type="evidence" value="ECO:0007669"/>
    <property type="project" value="UniProtKB-KW"/>
</dbReference>
<keyword evidence="2" id="KW-0863">Zinc-finger</keyword>
<dbReference type="Pfam" id="PF12906">
    <property type="entry name" value="RINGv"/>
    <property type="match status" value="1"/>
</dbReference>
<dbReference type="SMART" id="SM00240">
    <property type="entry name" value="FHA"/>
    <property type="match status" value="1"/>
</dbReference>
<dbReference type="CDD" id="cd16495">
    <property type="entry name" value="RING_CH-C4HC3_MARCH"/>
    <property type="match status" value="1"/>
</dbReference>
<proteinExistence type="predicted"/>
<dbReference type="PANTHER" id="PTHR46210">
    <property type="entry name" value="FHA DOMAIN-CONTAINING PROTEIN"/>
    <property type="match status" value="1"/>
</dbReference>
<dbReference type="InterPro" id="IPR008984">
    <property type="entry name" value="SMAD_FHA_dom_sf"/>
</dbReference>
<dbReference type="KEGG" id="bbo:BBOV_I003650"/>
<keyword evidence="1" id="KW-0479">Metal-binding</keyword>
<dbReference type="Gene3D" id="3.30.40.10">
    <property type="entry name" value="Zinc/RING finger domain, C3HC4 (zinc finger)"/>
    <property type="match status" value="1"/>
</dbReference>
<feature type="domain" description="RING-CH-type" evidence="5">
    <location>
        <begin position="164"/>
        <end position="242"/>
    </location>
</feature>
<organism evidence="6 7">
    <name type="scientific">Babesia bovis</name>
    <dbReference type="NCBI Taxonomy" id="5865"/>
    <lineage>
        <taxon>Eukaryota</taxon>
        <taxon>Sar</taxon>
        <taxon>Alveolata</taxon>
        <taxon>Apicomplexa</taxon>
        <taxon>Aconoidasida</taxon>
        <taxon>Piroplasmida</taxon>
        <taxon>Babesiidae</taxon>
        <taxon>Babesia</taxon>
    </lineage>
</organism>
<dbReference type="Gene3D" id="2.60.200.20">
    <property type="match status" value="1"/>
</dbReference>
<dbReference type="SUPFAM" id="SSF57850">
    <property type="entry name" value="RING/U-box"/>
    <property type="match status" value="1"/>
</dbReference>
<dbReference type="RefSeq" id="XP_001609015.1">
    <property type="nucleotide sequence ID" value="XM_001608965.1"/>
</dbReference>
<reference evidence="6 7" key="1">
    <citation type="journal article" date="2007" name="PLoS Pathog.">
        <title>Genome sequence of Babesia bovis and comparative analysis of apicomplexan hemoprotozoa.</title>
        <authorList>
            <person name="Brayton K.A."/>
            <person name="Lau A.O.T."/>
            <person name="Herndon D.R."/>
            <person name="Hannick L."/>
            <person name="Kappmeyer L.S."/>
            <person name="Berens S.J."/>
            <person name="Bidwell S.L."/>
            <person name="Brown W.C."/>
            <person name="Crabtree J."/>
            <person name="Fadrosh D."/>
            <person name="Feldblum T."/>
            <person name="Forberger H.A."/>
            <person name="Haas B.J."/>
            <person name="Howell J.M."/>
            <person name="Khouri H."/>
            <person name="Koo H."/>
            <person name="Mann D.J."/>
            <person name="Norimine J."/>
            <person name="Paulsen I.T."/>
            <person name="Radune D."/>
            <person name="Ren Q."/>
            <person name="Smith R.K. Jr."/>
            <person name="Suarez C.E."/>
            <person name="White O."/>
            <person name="Wortman J.R."/>
            <person name="Knowles D.P. Jr."/>
            <person name="McElwain T.F."/>
            <person name="Nene V.M."/>
        </authorList>
    </citation>
    <scope>NUCLEOTIDE SEQUENCE [LARGE SCALE GENOMIC DNA]</scope>
    <source>
        <strain evidence="6">T2Bo</strain>
    </source>
</reference>
<dbReference type="SMART" id="SM00744">
    <property type="entry name" value="RINGv"/>
    <property type="match status" value="1"/>
</dbReference>
<dbReference type="CDD" id="cd00060">
    <property type="entry name" value="FHA"/>
    <property type="match status" value="1"/>
</dbReference>
<dbReference type="InterPro" id="IPR013083">
    <property type="entry name" value="Znf_RING/FYVE/PHD"/>
</dbReference>
<accession>A7AWL9</accession>
<keyword evidence="7" id="KW-1185">Reference proteome</keyword>
<dbReference type="InParanoid" id="A7AWL9"/>
<dbReference type="PROSITE" id="PS50006">
    <property type="entry name" value="FHA_DOMAIN"/>
    <property type="match status" value="1"/>
</dbReference>
<evidence type="ECO:0000256" key="2">
    <source>
        <dbReference type="ARBA" id="ARBA00022771"/>
    </source>
</evidence>
<feature type="domain" description="FHA" evidence="4">
    <location>
        <begin position="287"/>
        <end position="336"/>
    </location>
</feature>
<reference evidence="7" key="3">
    <citation type="journal article" date="2021" name="Int. J. Parasitol.">
        <title>Comparative analysis of gene expression between Babesia bovis blood stages and kinetes allowed by improved genome annotation.</title>
        <authorList>
            <person name="Ueti M.W."/>
            <person name="Johnson W.C."/>
            <person name="Kappmeyer L.S."/>
            <person name="Herndon D.R."/>
            <person name="Mousel M.R."/>
            <person name="Reif K.E."/>
            <person name="Taus N.S."/>
            <person name="Ifeonu O.O."/>
            <person name="Silva J.C."/>
            <person name="Suarez C.E."/>
            <person name="Brayton K.A."/>
        </authorList>
    </citation>
    <scope>NUCLEOTIDE SEQUENCE [LARGE SCALE GENOMIC DNA]</scope>
</reference>
<dbReference type="GeneID" id="5477231"/>
<reference evidence="7" key="2">
    <citation type="journal article" date="2020" name="Data Brief">
        <title>Transcriptome dataset of Babesia bovis life stages within vertebrate and invertebrate hosts.</title>
        <authorList>
            <person name="Ueti M.W."/>
            <person name="Johnson W.C."/>
            <person name="Kappmeyer L.S."/>
            <person name="Herndon D.R."/>
            <person name="Mousel M.R."/>
            <person name="Reif K.E."/>
            <person name="Taus N.S."/>
            <person name="Ifeonu O.O."/>
            <person name="Silva J.C."/>
            <person name="Suarez C.E."/>
            <person name="Brayton K.A."/>
        </authorList>
    </citation>
    <scope>NUCLEOTIDE SEQUENCE [LARGE SCALE GENOMIC DNA]</scope>
</reference>
<sequence>MYSSDEGMVGPMLRVCTRTWTRDSHDLFDYETLDSKQLAETYFASSHGFLLLRSEFTVSPAVTLSTRDDKGDKEHDYLLNVARNHSGDYTLLPAQRITGRPLNPQRLFLVVRSLPNKRYALQEDDLLKLGRYNLRVRRIVTTSLTDFDLTNLLDGPVPEIDYADVYGTTYQCRICLSEGTDEGRLLCLCECKGSIKYVHIDCMRRWMHLRSLKDMRDTDQPLKVSLISDSACELCKARLPKFIRVRGDLIPLVEIPDMTGPFIILEDNVPSPNKCLFFISVNEPDFVRIGRGHEASVRISDVSISRNHANILYDNGTFYIEDHNSKFGTLVAVRRPIPIRSCENIAFQVGRSLIEFCVDPTIQYIKGIVKIPPVIGRFSFCRDIATHLDSGKPSPAMSNHHNVVDDSMGTSADEQSQRSFVQYDHQNPLSMEFGESVSTFVRSGVPTNYSDSRGLSLGDASHVNGSYLPGEVYFPSFNGSHSEDITPQSPYGHVVDAPSPNSAADGILSLRLILNTPASNHDMNTSSRDHILTNLRYSNHVTSTNRIIPQHDPQCFTPMTRSLGLLDSSVTEDSARHGYYLPDNAFMSVDVPRDITVPEMATNGFQSRRVAASPVTEGSRGMWRCVTVSPASSIHTPK</sequence>
<evidence type="ECO:0000313" key="7">
    <source>
        <dbReference type="Proteomes" id="UP000002173"/>
    </source>
</evidence>
<dbReference type="STRING" id="5865.A7AWL9"/>
<dbReference type="AlphaFoldDB" id="A7AWL9"/>
<dbReference type="SUPFAM" id="SSF49879">
    <property type="entry name" value="SMAD/FHA domain"/>
    <property type="match status" value="1"/>
</dbReference>
<comment type="caution">
    <text evidence="6">The sequence shown here is derived from an EMBL/GenBank/DDBJ whole genome shotgun (WGS) entry which is preliminary data.</text>
</comment>
<evidence type="ECO:0000259" key="5">
    <source>
        <dbReference type="PROSITE" id="PS51292"/>
    </source>
</evidence>
<gene>
    <name evidence="6" type="ORF">BBOV_I003650</name>
</gene>
<dbReference type="PROSITE" id="PS51292">
    <property type="entry name" value="ZF_RING_CH"/>
    <property type="match status" value="1"/>
</dbReference>
<dbReference type="Pfam" id="PF00498">
    <property type="entry name" value="FHA"/>
    <property type="match status" value="1"/>
</dbReference>
<dbReference type="EMBL" id="AAXT01000005">
    <property type="protein sequence ID" value="EDO05447.1"/>
    <property type="molecule type" value="Genomic_DNA"/>
</dbReference>
<protein>
    <submittedName>
        <fullName evidence="6">FHA domain containing protein</fullName>
    </submittedName>
</protein>
<keyword evidence="3" id="KW-0862">Zinc</keyword>
<dbReference type="PANTHER" id="PTHR46210:SF1">
    <property type="entry name" value="FHA DOMAIN-CONTAINING PROTEIN"/>
    <property type="match status" value="1"/>
</dbReference>
<dbReference type="Proteomes" id="UP000002173">
    <property type="component" value="Unassembled WGS sequence"/>
</dbReference>
<evidence type="ECO:0000313" key="6">
    <source>
        <dbReference type="EMBL" id="EDO05447.1"/>
    </source>
</evidence>
<name>A7AWL9_BABBO</name>
<evidence type="ECO:0000256" key="3">
    <source>
        <dbReference type="ARBA" id="ARBA00022833"/>
    </source>
</evidence>